<feature type="transmembrane region" description="Helical" evidence="12">
    <location>
        <begin position="883"/>
        <end position="901"/>
    </location>
</feature>
<feature type="region of interest" description="Disordered" evidence="11">
    <location>
        <begin position="453"/>
        <end position="473"/>
    </location>
</feature>
<keyword evidence="15" id="KW-1185">Reference proteome</keyword>
<feature type="transmembrane region" description="Helical" evidence="12">
    <location>
        <begin position="993"/>
        <end position="1011"/>
    </location>
</feature>
<feature type="transmembrane region" description="Helical" evidence="12">
    <location>
        <begin position="1168"/>
        <end position="1188"/>
    </location>
</feature>
<dbReference type="CDD" id="cd16024">
    <property type="entry name" value="GPI_EPT_2"/>
    <property type="match status" value="1"/>
</dbReference>
<evidence type="ECO:0000256" key="5">
    <source>
        <dbReference type="ARBA" id="ARBA00022679"/>
    </source>
</evidence>
<keyword evidence="6 12" id="KW-0812">Transmembrane</keyword>
<dbReference type="SUPFAM" id="SSF53649">
    <property type="entry name" value="Alkaline phosphatase-like"/>
    <property type="match status" value="1"/>
</dbReference>
<dbReference type="UniPathway" id="UPA00196"/>
<dbReference type="InParanoid" id="A0A151ZBL4"/>
<evidence type="ECO:0000256" key="9">
    <source>
        <dbReference type="ARBA" id="ARBA00023136"/>
    </source>
</evidence>
<evidence type="ECO:0000256" key="1">
    <source>
        <dbReference type="ARBA" id="ARBA00004477"/>
    </source>
</evidence>
<evidence type="ECO:0000313" key="15">
    <source>
        <dbReference type="Proteomes" id="UP000076078"/>
    </source>
</evidence>
<feature type="region of interest" description="Disordered" evidence="11">
    <location>
        <begin position="38"/>
        <end position="144"/>
    </location>
</feature>
<keyword evidence="9 12" id="KW-0472">Membrane</keyword>
<dbReference type="GO" id="GO:0051267">
    <property type="term" value="F:CP2 mannose-ethanolamine phosphotransferase activity"/>
    <property type="evidence" value="ECO:0007669"/>
    <property type="project" value="TreeGrafter"/>
</dbReference>
<dbReference type="OrthoDB" id="272139at2759"/>
<dbReference type="InterPro" id="IPR039527">
    <property type="entry name" value="PIGG/GPI7"/>
</dbReference>
<feature type="transmembrane region" description="Helical" evidence="12">
    <location>
        <begin position="773"/>
        <end position="797"/>
    </location>
</feature>
<feature type="transmembrane region" description="Helical" evidence="12">
    <location>
        <begin position="950"/>
        <end position="972"/>
    </location>
</feature>
<dbReference type="Pfam" id="PF01663">
    <property type="entry name" value="Phosphodiest"/>
    <property type="match status" value="1"/>
</dbReference>
<dbReference type="AlphaFoldDB" id="A0A151ZBL4"/>
<evidence type="ECO:0000256" key="2">
    <source>
        <dbReference type="ARBA" id="ARBA00004687"/>
    </source>
</evidence>
<dbReference type="OMA" id="RVKFGHD"/>
<keyword evidence="4" id="KW-0337">GPI-anchor biosynthesis</keyword>
<evidence type="ECO:0000256" key="10">
    <source>
        <dbReference type="ARBA" id="ARBA00023180"/>
    </source>
</evidence>
<gene>
    <name evidence="14" type="ORF">DLAC_08275</name>
</gene>
<evidence type="ECO:0000313" key="14">
    <source>
        <dbReference type="EMBL" id="KYQ91329.1"/>
    </source>
</evidence>
<dbReference type="Pfam" id="PF19316">
    <property type="entry name" value="PIGO_PIGG"/>
    <property type="match status" value="1"/>
</dbReference>
<sequence>MNINNKDEDFENQDLSPNPLLRSIRKLSDPTVFIDYINNNSSNNDNTNNLDQNPDQFNLHHSNDHQHFHHHSAQLDSNNSSNNNNSNSPEQQTVLKSSSFTNISLNTSSDNMMMRKSTSGISTSGATSPNLITSSSGGGSMKKSRDSTRTVMCLVSLVLVSTQLLGIFLFAQGFFPRKASLEGYNTFQNYQASCTENDVQVDPQYGKLVFMLVDAFRSNFLFSEDAKEHMKFTRSLIDTGKAYSYIARANAPTVTLPRVKALLSGGIPSFVDFVNNFNSKDLKDDNILYQLKHSANKSMVFYGDDTWLKLFPEYFKRHDGTTSFYVADTVEVDNNVTRHLDEEFQNYQDWDAMFLHYLGLDHIGHLEGPYSHLMHPKQREIDDIIKRIHQEVLRIDEEQLEQWNSTGDKPKPLPTLFVFCSDHGMNEIGNHGGSTDSETSAVLVMMSSVYYHQSDPKPSHAQEDSSHANEDSLESHNFGRIQETHESDILPTTPQQSIGREVDQVDLVPSLSFLFNLPIPKNSLGKVIPELFENFLPTEQYLRVLEINCQQQLDLLKNNALFWNLKENKAQSQNVQNLVNLFVDAQQYHSSWSLTPSHSHFHENAANLYKEFLENIHEEFSRLLTSFDENLLIIGLLSIGSSALVTLLISTATISMSGHQSNFEIKGVSFAITFIGIVATVIGIHFGFICSNDLNQDKYYCTKDFRYVLLSFICTTLSLLIGFNAIISRNNLKLWTNQGIAQLRKEKYIIVVGTILHLISLFGSSLVEEEHQTWYYLTTSVILLQITPHSISILTYFNNTLNKQSSSSNNNLSMSKNVGLQQHQTKISYKQMFILLSILFTLRIMRVWNQTGIKWLDDPQLLDGKTFIDFGRYLNSNQFTSNVLLWTLSLISIIVPCIYVFKLLEELKNQKGGILSKLSFLYKIIIIIQSIALFCYKWEYIPVELLENVFVARIVYLCFILLMTITFLFPFFSKKDRIIMNTITPPSWFIATLKYVPTLIVVNLTMLFLLIHRTHNMILLTMMGGIGHFYLKYLLEDTGRRAKSGMVGVSVGLICINWLGQFGYFSFGNSNSLSTIDISGSYTGVIDYNQYVVGALTFLIGYTSQIFFFFVGLAYSTNLAIKSVSSGHHEPSLMLPTPPGTSQDIIDELQWYSLVGTLLDCGLKWTNVFVFSLCVIVQRFHLFIWTVFSPKYIYEVMDVSLVLVKALLLALFIIYLRILTSIREKPIYENILNQSSSNLNKEE</sequence>
<protein>
    <submittedName>
        <fullName evidence="14">Transmembrane protein</fullName>
    </submittedName>
</protein>
<feature type="compositionally biased region" description="Low complexity" evidence="11">
    <location>
        <begin position="38"/>
        <end position="53"/>
    </location>
</feature>
<organism evidence="14 15">
    <name type="scientific">Tieghemostelium lacteum</name>
    <name type="common">Slime mold</name>
    <name type="synonym">Dictyostelium lacteum</name>
    <dbReference type="NCBI Taxonomy" id="361077"/>
    <lineage>
        <taxon>Eukaryota</taxon>
        <taxon>Amoebozoa</taxon>
        <taxon>Evosea</taxon>
        <taxon>Eumycetozoa</taxon>
        <taxon>Dictyostelia</taxon>
        <taxon>Dictyosteliales</taxon>
        <taxon>Raperosteliaceae</taxon>
        <taxon>Tieghemostelium</taxon>
    </lineage>
</organism>
<evidence type="ECO:0000256" key="8">
    <source>
        <dbReference type="ARBA" id="ARBA00022989"/>
    </source>
</evidence>
<dbReference type="GO" id="GO:0006506">
    <property type="term" value="P:GPI anchor biosynthetic process"/>
    <property type="evidence" value="ECO:0007669"/>
    <property type="project" value="UniProtKB-UniPathway"/>
</dbReference>
<feature type="transmembrane region" description="Helical" evidence="12">
    <location>
        <begin position="1091"/>
        <end position="1115"/>
    </location>
</feature>
<feature type="transmembrane region" description="Helical" evidence="12">
    <location>
        <begin position="151"/>
        <end position="175"/>
    </location>
</feature>
<feature type="transmembrane region" description="Helical" evidence="12">
    <location>
        <begin position="631"/>
        <end position="656"/>
    </location>
</feature>
<feature type="transmembrane region" description="Helical" evidence="12">
    <location>
        <begin position="708"/>
        <end position="727"/>
    </location>
</feature>
<comment type="subcellular location">
    <subcellularLocation>
        <location evidence="1">Endoplasmic reticulum membrane</location>
        <topology evidence="1">Multi-pass membrane protein</topology>
    </subcellularLocation>
</comment>
<evidence type="ECO:0000259" key="13">
    <source>
        <dbReference type="Pfam" id="PF19316"/>
    </source>
</evidence>
<dbReference type="InterPro" id="IPR037674">
    <property type="entry name" value="PIG-G_N"/>
</dbReference>
<comment type="similarity">
    <text evidence="3">Belongs to the PIGG/PIGN/PIGO family. PIGG subfamily.</text>
</comment>
<proteinExistence type="inferred from homology"/>
<dbReference type="EMBL" id="LODT01000035">
    <property type="protein sequence ID" value="KYQ91329.1"/>
    <property type="molecule type" value="Genomic_DNA"/>
</dbReference>
<dbReference type="InterPro" id="IPR017850">
    <property type="entry name" value="Alkaline_phosphatase_core_sf"/>
</dbReference>
<feature type="transmembrane region" description="Helical" evidence="12">
    <location>
        <begin position="1017"/>
        <end position="1035"/>
    </location>
</feature>
<dbReference type="InterPro" id="IPR045687">
    <property type="entry name" value="PIGG/GPI7_C"/>
</dbReference>
<feature type="compositionally biased region" description="Low complexity" evidence="11">
    <location>
        <begin position="117"/>
        <end position="128"/>
    </location>
</feature>
<feature type="domain" description="GPI ethanolamine phosphate transferase 2 C-terminal" evidence="13">
    <location>
        <begin position="719"/>
        <end position="1196"/>
    </location>
</feature>
<feature type="transmembrane region" description="Helical" evidence="12">
    <location>
        <begin position="1200"/>
        <end position="1219"/>
    </location>
</feature>
<comment type="caution">
    <text evidence="14">The sequence shown here is derived from an EMBL/GenBank/DDBJ whole genome shotgun (WGS) entry which is preliminary data.</text>
</comment>
<reference evidence="14 15" key="1">
    <citation type="submission" date="2015-12" db="EMBL/GenBank/DDBJ databases">
        <title>Dictyostelia acquired genes for synthesis and detection of signals that induce cell-type specialization by lateral gene transfer from prokaryotes.</title>
        <authorList>
            <person name="Gloeckner G."/>
            <person name="Schaap P."/>
        </authorList>
    </citation>
    <scope>NUCLEOTIDE SEQUENCE [LARGE SCALE GENOMIC DNA]</scope>
    <source>
        <strain evidence="14 15">TK</strain>
    </source>
</reference>
<keyword evidence="10" id="KW-0325">Glycoprotein</keyword>
<feature type="compositionally biased region" description="Basic and acidic residues" evidence="11">
    <location>
        <begin position="454"/>
        <end position="473"/>
    </location>
</feature>
<dbReference type="InterPro" id="IPR002591">
    <property type="entry name" value="Phosphodiest/P_Trfase"/>
</dbReference>
<dbReference type="STRING" id="361077.A0A151ZBL4"/>
<keyword evidence="5" id="KW-0808">Transferase</keyword>
<evidence type="ECO:0000256" key="7">
    <source>
        <dbReference type="ARBA" id="ARBA00022824"/>
    </source>
</evidence>
<dbReference type="PANTHER" id="PTHR23072:SF0">
    <property type="entry name" value="GPI ETHANOLAMINE PHOSPHATE TRANSFERASE 2"/>
    <property type="match status" value="1"/>
</dbReference>
<feature type="transmembrane region" description="Helical" evidence="12">
    <location>
        <begin position="921"/>
        <end position="938"/>
    </location>
</feature>
<dbReference type="Proteomes" id="UP000076078">
    <property type="component" value="Unassembled WGS sequence"/>
</dbReference>
<dbReference type="PANTHER" id="PTHR23072">
    <property type="entry name" value="PHOSPHATIDYLINOSITOL GLYCAN-RELATED"/>
    <property type="match status" value="1"/>
</dbReference>
<name>A0A151ZBL4_TIELA</name>
<dbReference type="Gene3D" id="3.40.720.10">
    <property type="entry name" value="Alkaline Phosphatase, subunit A"/>
    <property type="match status" value="1"/>
</dbReference>
<feature type="transmembrane region" description="Helical" evidence="12">
    <location>
        <begin position="1047"/>
        <end position="1067"/>
    </location>
</feature>
<feature type="compositionally biased region" description="Low complexity" evidence="11">
    <location>
        <begin position="74"/>
        <end position="88"/>
    </location>
</feature>
<dbReference type="FunCoup" id="A0A151ZBL4">
    <property type="interactions" value="310"/>
</dbReference>
<evidence type="ECO:0000256" key="6">
    <source>
        <dbReference type="ARBA" id="ARBA00022692"/>
    </source>
</evidence>
<dbReference type="GO" id="GO:0005789">
    <property type="term" value="C:endoplasmic reticulum membrane"/>
    <property type="evidence" value="ECO:0007669"/>
    <property type="project" value="UniProtKB-SubCell"/>
</dbReference>
<evidence type="ECO:0000256" key="11">
    <source>
        <dbReference type="SAM" id="MobiDB-lite"/>
    </source>
</evidence>
<feature type="compositionally biased region" description="Polar residues" evidence="11">
    <location>
        <begin position="89"/>
        <end position="111"/>
    </location>
</feature>
<comment type="pathway">
    <text evidence="2">Glycolipid biosynthesis; glycosylphosphatidylinositol-anchor biosynthesis.</text>
</comment>
<evidence type="ECO:0000256" key="4">
    <source>
        <dbReference type="ARBA" id="ARBA00022502"/>
    </source>
</evidence>
<feature type="transmembrane region" description="Helical" evidence="12">
    <location>
        <begin position="668"/>
        <end position="688"/>
    </location>
</feature>
<evidence type="ECO:0000256" key="12">
    <source>
        <dbReference type="SAM" id="Phobius"/>
    </source>
</evidence>
<evidence type="ECO:0000256" key="3">
    <source>
        <dbReference type="ARBA" id="ARBA00005315"/>
    </source>
</evidence>
<keyword evidence="8 12" id="KW-1133">Transmembrane helix</keyword>
<feature type="transmembrane region" description="Helical" evidence="12">
    <location>
        <begin position="748"/>
        <end position="767"/>
    </location>
</feature>
<accession>A0A151ZBL4</accession>
<feature type="transmembrane region" description="Helical" evidence="12">
    <location>
        <begin position="832"/>
        <end position="849"/>
    </location>
</feature>
<keyword evidence="7" id="KW-0256">Endoplasmic reticulum</keyword>